<dbReference type="PROSITE" id="PS51352">
    <property type="entry name" value="THIOREDOXIN_2"/>
    <property type="match status" value="1"/>
</dbReference>
<organism evidence="7 8">
    <name type="scientific">Paenalcaligenes hominis</name>
    <dbReference type="NCBI Taxonomy" id="643674"/>
    <lineage>
        <taxon>Bacteria</taxon>
        <taxon>Pseudomonadati</taxon>
        <taxon>Pseudomonadota</taxon>
        <taxon>Betaproteobacteria</taxon>
        <taxon>Burkholderiales</taxon>
        <taxon>Alcaligenaceae</taxon>
        <taxon>Paenalcaligenes</taxon>
    </lineage>
</organism>
<dbReference type="OrthoDB" id="9811352at2"/>
<dbReference type="InterPro" id="IPR017937">
    <property type="entry name" value="Thioredoxin_CS"/>
</dbReference>
<evidence type="ECO:0000256" key="3">
    <source>
        <dbReference type="ARBA" id="ARBA00022748"/>
    </source>
</evidence>
<evidence type="ECO:0000313" key="8">
    <source>
        <dbReference type="Proteomes" id="UP000189369"/>
    </source>
</evidence>
<dbReference type="AlphaFoldDB" id="A0A1U9JYR9"/>
<dbReference type="GO" id="GO:0030288">
    <property type="term" value="C:outer membrane-bounded periplasmic space"/>
    <property type="evidence" value="ECO:0007669"/>
    <property type="project" value="InterPro"/>
</dbReference>
<accession>A0A1U9JYR9</accession>
<dbReference type="GO" id="GO:0017004">
    <property type="term" value="P:cytochrome complex assembly"/>
    <property type="evidence" value="ECO:0007669"/>
    <property type="project" value="UniProtKB-KW"/>
</dbReference>
<proteinExistence type="inferred from homology"/>
<keyword evidence="3" id="KW-0201">Cytochrome c-type biogenesis</keyword>
<evidence type="ECO:0000259" key="6">
    <source>
        <dbReference type="PROSITE" id="PS51352"/>
    </source>
</evidence>
<keyword evidence="4" id="KW-1015">Disulfide bond</keyword>
<dbReference type="GO" id="GO:0015036">
    <property type="term" value="F:disulfide oxidoreductase activity"/>
    <property type="evidence" value="ECO:0007669"/>
    <property type="project" value="InterPro"/>
</dbReference>
<evidence type="ECO:0000256" key="1">
    <source>
        <dbReference type="ARBA" id="ARBA00004196"/>
    </source>
</evidence>
<dbReference type="Pfam" id="PF08534">
    <property type="entry name" value="Redoxin"/>
    <property type="match status" value="1"/>
</dbReference>
<dbReference type="InterPro" id="IPR013766">
    <property type="entry name" value="Thioredoxin_domain"/>
</dbReference>
<dbReference type="CDD" id="cd03010">
    <property type="entry name" value="TlpA_like_DsbE"/>
    <property type="match status" value="1"/>
</dbReference>
<dbReference type="STRING" id="643674.PAEH1_04020"/>
<dbReference type="PANTHER" id="PTHR42852">
    <property type="entry name" value="THIOL:DISULFIDE INTERCHANGE PROTEIN DSBE"/>
    <property type="match status" value="1"/>
</dbReference>
<comment type="subcellular location">
    <subcellularLocation>
        <location evidence="1">Cell envelope</location>
    </subcellularLocation>
</comment>
<keyword evidence="5" id="KW-0676">Redox-active center</keyword>
<evidence type="ECO:0000256" key="5">
    <source>
        <dbReference type="ARBA" id="ARBA00023284"/>
    </source>
</evidence>
<dbReference type="NCBIfam" id="TIGR00385">
    <property type="entry name" value="dsbE"/>
    <property type="match status" value="1"/>
</dbReference>
<evidence type="ECO:0000256" key="2">
    <source>
        <dbReference type="ARBA" id="ARBA00007758"/>
    </source>
</evidence>
<dbReference type="InterPro" id="IPR036249">
    <property type="entry name" value="Thioredoxin-like_sf"/>
</dbReference>
<dbReference type="KEGG" id="phn:PAEH1_04020"/>
<dbReference type="InterPro" id="IPR013740">
    <property type="entry name" value="Redoxin"/>
</dbReference>
<dbReference type="InterPro" id="IPR050553">
    <property type="entry name" value="Thioredoxin_ResA/DsbE_sf"/>
</dbReference>
<dbReference type="Gene3D" id="3.40.30.10">
    <property type="entry name" value="Glutaredoxin"/>
    <property type="match status" value="1"/>
</dbReference>
<dbReference type="SUPFAM" id="SSF52833">
    <property type="entry name" value="Thioredoxin-like"/>
    <property type="match status" value="1"/>
</dbReference>
<comment type="similarity">
    <text evidence="2">Belongs to the thioredoxin family. DsbE subfamily.</text>
</comment>
<evidence type="ECO:0000256" key="4">
    <source>
        <dbReference type="ARBA" id="ARBA00023157"/>
    </source>
</evidence>
<dbReference type="EMBL" id="CP019697">
    <property type="protein sequence ID" value="AQS50943.1"/>
    <property type="molecule type" value="Genomic_DNA"/>
</dbReference>
<dbReference type="Proteomes" id="UP000189369">
    <property type="component" value="Chromosome"/>
</dbReference>
<gene>
    <name evidence="7" type="ORF">PAEH1_04020</name>
</gene>
<sequence length="176" mass="19510">MKRFAPLMVFLAIVVVLGLGLTRDPSHLPSALINKTLPDFSLPDFAQPTQTVQAADLSGQPWVLNVWASWCVACVAEHQVFLDWRASDPSLRLVGLNYKDDPTEAKTWLRRLGGNPYDRVILDQAGALGIDLGIYGVPETFIVSADNVILYRFTGSVTQEDIQSIFLPLLTKELKK</sequence>
<evidence type="ECO:0000313" key="7">
    <source>
        <dbReference type="EMBL" id="AQS50943.1"/>
    </source>
</evidence>
<dbReference type="InterPro" id="IPR004799">
    <property type="entry name" value="Periplasmic_diS_OxRdtase_DsbE"/>
</dbReference>
<name>A0A1U9JYR9_9BURK</name>
<reference evidence="7 8" key="1">
    <citation type="submission" date="2017-01" db="EMBL/GenBank/DDBJ databases">
        <title>Complete Genome Sequence of Paenalcaligenes hominis, Isolated from a paraplegic Patient with neurogenic bladder.</title>
        <authorList>
            <person name="Mukhopadhyay R."/>
            <person name="Joaquin J."/>
            <person name="Hogue R."/>
            <person name="Kilaru A."/>
            <person name="Jospin G."/>
            <person name="Mars K."/>
            <person name="Eisen J.A."/>
            <person name="Chaturvedi V."/>
        </authorList>
    </citation>
    <scope>NUCLEOTIDE SEQUENCE [LARGE SCALE GENOMIC DNA]</scope>
    <source>
        <strain evidence="7 8">15S00501</strain>
    </source>
</reference>
<dbReference type="PANTHER" id="PTHR42852:SF6">
    <property type="entry name" value="THIOL:DISULFIDE INTERCHANGE PROTEIN DSBE"/>
    <property type="match status" value="1"/>
</dbReference>
<dbReference type="PROSITE" id="PS00194">
    <property type="entry name" value="THIOREDOXIN_1"/>
    <property type="match status" value="1"/>
</dbReference>
<protein>
    <recommendedName>
        <fullName evidence="6">Thioredoxin domain-containing protein</fullName>
    </recommendedName>
</protein>
<feature type="domain" description="Thioredoxin" evidence="6">
    <location>
        <begin position="31"/>
        <end position="171"/>
    </location>
</feature>